<dbReference type="Proteomes" id="UP001612415">
    <property type="component" value="Unassembled WGS sequence"/>
</dbReference>
<proteinExistence type="predicted"/>
<organism evidence="2 3">
    <name type="scientific">Streptomyces cellulosae</name>
    <dbReference type="NCBI Taxonomy" id="1968"/>
    <lineage>
        <taxon>Bacteria</taxon>
        <taxon>Bacillati</taxon>
        <taxon>Actinomycetota</taxon>
        <taxon>Actinomycetes</taxon>
        <taxon>Kitasatosporales</taxon>
        <taxon>Streptomycetaceae</taxon>
        <taxon>Streptomyces</taxon>
    </lineage>
</organism>
<protein>
    <recommendedName>
        <fullName evidence="4">Aromatic ring-opening dioxygenase LigA</fullName>
    </recommendedName>
</protein>
<reference evidence="2 3" key="1">
    <citation type="submission" date="2024-10" db="EMBL/GenBank/DDBJ databases">
        <title>The Natural Products Discovery Center: Release of the First 8490 Sequenced Strains for Exploring Actinobacteria Biosynthetic Diversity.</title>
        <authorList>
            <person name="Kalkreuter E."/>
            <person name="Kautsar S.A."/>
            <person name="Yang D."/>
            <person name="Bader C.D."/>
            <person name="Teijaro C.N."/>
            <person name="Fluegel L."/>
            <person name="Davis C.M."/>
            <person name="Simpson J.R."/>
            <person name="Lauterbach L."/>
            <person name="Steele A.D."/>
            <person name="Gui C."/>
            <person name="Meng S."/>
            <person name="Li G."/>
            <person name="Viehrig K."/>
            <person name="Ye F."/>
            <person name="Su P."/>
            <person name="Kiefer A.F."/>
            <person name="Nichols A."/>
            <person name="Cepeda A.J."/>
            <person name="Yan W."/>
            <person name="Fan B."/>
            <person name="Jiang Y."/>
            <person name="Adhikari A."/>
            <person name="Zheng C.-J."/>
            <person name="Schuster L."/>
            <person name="Cowan T.M."/>
            <person name="Smanski M.J."/>
            <person name="Chevrette M.G."/>
            <person name="De Carvalho L.P.S."/>
            <person name="Shen B."/>
        </authorList>
    </citation>
    <scope>NUCLEOTIDE SEQUENCE [LARGE SCALE GENOMIC DNA]</scope>
    <source>
        <strain evidence="2 3">NPDC051599</strain>
    </source>
</reference>
<evidence type="ECO:0000256" key="1">
    <source>
        <dbReference type="SAM" id="Phobius"/>
    </source>
</evidence>
<accession>A0ABW7Y448</accession>
<dbReference type="EMBL" id="JBITDC010000007">
    <property type="protein sequence ID" value="MFI5677137.1"/>
    <property type="molecule type" value="Genomic_DNA"/>
</dbReference>
<dbReference type="RefSeq" id="WP_398657800.1">
    <property type="nucleotide sequence ID" value="NZ_JBITDC010000007.1"/>
</dbReference>
<comment type="caution">
    <text evidence="2">The sequence shown here is derived from an EMBL/GenBank/DDBJ whole genome shotgun (WGS) entry which is preliminary data.</text>
</comment>
<feature type="transmembrane region" description="Helical" evidence="1">
    <location>
        <begin position="430"/>
        <end position="452"/>
    </location>
</feature>
<name>A0ABW7Y448_STRCE</name>
<gene>
    <name evidence="2" type="ORF">ACIA8P_21095</name>
</gene>
<sequence>MGWRTGWRRHGGGRPAGALRVVARRVVLGIRRAGVGRVAVVGAVLCLAGAGSGTPSASAVGPWSSYGFDADARSVGGATSTGDAPALAPGTTYRSSLPVDGRLYYRLDLDASSNVYVSVTAVPGSGTTVSATDGIKVSVQDANSHSCSIKTASVGTDRRPHPLTAVGARDISRPASIRCRDAGAYYVLVERVHRAGSSSDDWGLELATVSEPGLKEAGATSAPEVWNSASPAPVTGEAVSRAGGSGFAGAPSVGQGVWHDGIVPGQTLFYAVPVDWGRQLYATAELGSSDEGDGLVSRALVLSLYNPARGLVDDVGTVYDGSQRAATLKPLPPVAYANRYDVSDRVSGMRFAGSYYLVVHLSEQVADRFGKGPFDLTLRIRVTGTAAAGPEYAGESEPPGVFEAEAAQGRETAAEGSSGTVTGDDTAMRLLAAGGIGTGTALLMGLGVWMVVGRRRSGGAGADW</sequence>
<keyword evidence="3" id="KW-1185">Reference proteome</keyword>
<evidence type="ECO:0000313" key="3">
    <source>
        <dbReference type="Proteomes" id="UP001612415"/>
    </source>
</evidence>
<keyword evidence="1" id="KW-0812">Transmembrane</keyword>
<evidence type="ECO:0000313" key="2">
    <source>
        <dbReference type="EMBL" id="MFI5677137.1"/>
    </source>
</evidence>
<keyword evidence="1" id="KW-0472">Membrane</keyword>
<evidence type="ECO:0008006" key="4">
    <source>
        <dbReference type="Google" id="ProtNLM"/>
    </source>
</evidence>
<keyword evidence="1" id="KW-1133">Transmembrane helix</keyword>